<dbReference type="GO" id="GO:0007034">
    <property type="term" value="P:vacuolar transport"/>
    <property type="evidence" value="ECO:0007669"/>
    <property type="project" value="UniProtKB-ARBA"/>
</dbReference>
<evidence type="ECO:0000313" key="3">
    <source>
        <dbReference type="Proteomes" id="UP001211907"/>
    </source>
</evidence>
<organism evidence="2 3">
    <name type="scientific">Physocladia obscura</name>
    <dbReference type="NCBI Taxonomy" id="109957"/>
    <lineage>
        <taxon>Eukaryota</taxon>
        <taxon>Fungi</taxon>
        <taxon>Fungi incertae sedis</taxon>
        <taxon>Chytridiomycota</taxon>
        <taxon>Chytridiomycota incertae sedis</taxon>
        <taxon>Chytridiomycetes</taxon>
        <taxon>Chytridiales</taxon>
        <taxon>Chytriomycetaceae</taxon>
        <taxon>Physocladia</taxon>
    </lineage>
</organism>
<dbReference type="GO" id="GO:0016192">
    <property type="term" value="P:vesicle-mediated transport"/>
    <property type="evidence" value="ECO:0007669"/>
    <property type="project" value="UniProtKB-ARBA"/>
</dbReference>
<gene>
    <name evidence="2" type="ORF">HK100_008117</name>
</gene>
<protein>
    <recommendedName>
        <fullName evidence="1">VHS domain-containing protein</fullName>
    </recommendedName>
</protein>
<dbReference type="Proteomes" id="UP001211907">
    <property type="component" value="Unassembled WGS sequence"/>
</dbReference>
<evidence type="ECO:0000259" key="1">
    <source>
        <dbReference type="PROSITE" id="PS50179"/>
    </source>
</evidence>
<keyword evidence="3" id="KW-1185">Reference proteome</keyword>
<dbReference type="AlphaFoldDB" id="A0AAD5XH99"/>
<sequence length="156" mass="17465">MVNKIVNRIWFPSPPETSKPQLSKSTLTNAKKRPDGFISDAIFDLTSSRNSEVDWTAFYAVIEMINANPGTGITEAIAGIRYRLSIEDAVAIFFTLSVLDALFKNAGINFQNELSSKANLDFLQYDVIHRKSLAPENRGQLLELIAEWGIARDSRE</sequence>
<dbReference type="PROSITE" id="PS50179">
    <property type="entry name" value="VHS"/>
    <property type="match status" value="1"/>
</dbReference>
<evidence type="ECO:0000313" key="2">
    <source>
        <dbReference type="EMBL" id="KAJ3140935.1"/>
    </source>
</evidence>
<feature type="domain" description="VHS" evidence="1">
    <location>
        <begin position="45"/>
        <end position="156"/>
    </location>
</feature>
<dbReference type="SUPFAM" id="SSF48464">
    <property type="entry name" value="ENTH/VHS domain"/>
    <property type="match status" value="1"/>
</dbReference>
<dbReference type="EMBL" id="JADGJH010000039">
    <property type="protein sequence ID" value="KAJ3140935.1"/>
    <property type="molecule type" value="Genomic_DNA"/>
</dbReference>
<comment type="caution">
    <text evidence="2">The sequence shown here is derived from an EMBL/GenBank/DDBJ whole genome shotgun (WGS) entry which is preliminary data.</text>
</comment>
<dbReference type="GO" id="GO:0035091">
    <property type="term" value="F:phosphatidylinositol binding"/>
    <property type="evidence" value="ECO:0007669"/>
    <property type="project" value="InterPro"/>
</dbReference>
<proteinExistence type="predicted"/>
<name>A0AAD5XH99_9FUNG</name>
<dbReference type="Gene3D" id="1.25.40.90">
    <property type="match status" value="1"/>
</dbReference>
<dbReference type="Pfam" id="PF00790">
    <property type="entry name" value="VHS"/>
    <property type="match status" value="1"/>
</dbReference>
<dbReference type="GO" id="GO:0043130">
    <property type="term" value="F:ubiquitin binding"/>
    <property type="evidence" value="ECO:0007669"/>
    <property type="project" value="InterPro"/>
</dbReference>
<reference evidence="2" key="1">
    <citation type="submission" date="2020-05" db="EMBL/GenBank/DDBJ databases">
        <title>Phylogenomic resolution of chytrid fungi.</title>
        <authorList>
            <person name="Stajich J.E."/>
            <person name="Amses K."/>
            <person name="Simmons R."/>
            <person name="Seto K."/>
            <person name="Myers J."/>
            <person name="Bonds A."/>
            <person name="Quandt C.A."/>
            <person name="Barry K."/>
            <person name="Liu P."/>
            <person name="Grigoriev I."/>
            <person name="Longcore J.E."/>
            <person name="James T.Y."/>
        </authorList>
    </citation>
    <scope>NUCLEOTIDE SEQUENCE</scope>
    <source>
        <strain evidence="2">JEL0513</strain>
    </source>
</reference>
<dbReference type="InterPro" id="IPR008942">
    <property type="entry name" value="ENTH_VHS"/>
</dbReference>
<accession>A0AAD5XH99</accession>
<dbReference type="InterPro" id="IPR002014">
    <property type="entry name" value="VHS_dom"/>
</dbReference>